<dbReference type="InterPro" id="IPR017793">
    <property type="entry name" value="ABC_transptr_urea-assoc_sub-bd"/>
</dbReference>
<name>A0A1I7NQB0_9HYPH</name>
<proteinExistence type="inferred from homology"/>
<evidence type="ECO:0000256" key="4">
    <source>
        <dbReference type="SAM" id="SignalP"/>
    </source>
</evidence>
<dbReference type="GO" id="GO:0042597">
    <property type="term" value="C:periplasmic space"/>
    <property type="evidence" value="ECO:0007669"/>
    <property type="project" value="UniProtKB-SubCell"/>
</dbReference>
<comment type="similarity">
    <text evidence="2">Belongs to the bacterial solute-binding protein SsuA/TauA family.</text>
</comment>
<dbReference type="PANTHER" id="PTHR30024">
    <property type="entry name" value="ALIPHATIC SULFONATES-BINDING PROTEIN-RELATED"/>
    <property type="match status" value="1"/>
</dbReference>
<feature type="signal peptide" evidence="4">
    <location>
        <begin position="1"/>
        <end position="25"/>
    </location>
</feature>
<dbReference type="RefSeq" id="WP_092868354.1">
    <property type="nucleotide sequence ID" value="NZ_FPCH01000003.1"/>
</dbReference>
<evidence type="ECO:0000256" key="3">
    <source>
        <dbReference type="ARBA" id="ARBA00022729"/>
    </source>
</evidence>
<feature type="domain" description="SsuA/THI5-like" evidence="5">
    <location>
        <begin position="61"/>
        <end position="238"/>
    </location>
</feature>
<dbReference type="EMBL" id="FPCH01000003">
    <property type="protein sequence ID" value="SFV36805.1"/>
    <property type="molecule type" value="Genomic_DNA"/>
</dbReference>
<dbReference type="STRING" id="51670.SAMN04488557_2787"/>
<dbReference type="PROSITE" id="PS51257">
    <property type="entry name" value="PROKAR_LIPOPROTEIN"/>
    <property type="match status" value="1"/>
</dbReference>
<comment type="subcellular location">
    <subcellularLocation>
        <location evidence="1">Periplasm</location>
    </subcellularLocation>
</comment>
<sequence length="356" mass="38524">MYKRFLTTFIAITACLAFSLTPARAEKKDHFRVAWSIYAGWMPWGYLKDQGILKKWADKYNITIELVQLNDYIESINQYTAGKFDGCAMATMDTLTIPAAGGVDTTILIMGDYSNGNDGMVLKTGKSVADLKGQKVNLVEFSVSHYLLARALSSVGLTERDVTTVNTSESDSVAAFTGSNEIQNIVSWNPMLSDIKKVPGATSVFDSSQIPGEIMDVMTVNSETLKDNPALGKALTGAWYEMLALMNSGTPEAEKAIASMAAASGTDAAGFKAQLAMTYMFNTPADALKFQDSASLKKTMELVRSFSFDHGLLGQNAKSKDVVGIQFPDGSTIGDPNNIKFRFNTTFTAMAAEGKL</sequence>
<evidence type="ECO:0000256" key="2">
    <source>
        <dbReference type="ARBA" id="ARBA00010742"/>
    </source>
</evidence>
<reference evidence="7" key="1">
    <citation type="submission" date="2016-10" db="EMBL/GenBank/DDBJ databases">
        <authorList>
            <person name="Varghese N."/>
            <person name="Submissions S."/>
        </authorList>
    </citation>
    <scope>NUCLEOTIDE SEQUENCE [LARGE SCALE GENOMIC DNA]</scope>
    <source>
        <strain evidence="7">DSM 1565</strain>
    </source>
</reference>
<protein>
    <submittedName>
        <fullName evidence="6">NitT/TauT family transport system substrate-binding protein</fullName>
    </submittedName>
</protein>
<dbReference type="Proteomes" id="UP000199423">
    <property type="component" value="Unassembled WGS sequence"/>
</dbReference>
<dbReference type="SUPFAM" id="SSF53850">
    <property type="entry name" value="Periplasmic binding protein-like II"/>
    <property type="match status" value="1"/>
</dbReference>
<evidence type="ECO:0000313" key="7">
    <source>
        <dbReference type="Proteomes" id="UP000199423"/>
    </source>
</evidence>
<dbReference type="PANTHER" id="PTHR30024:SF47">
    <property type="entry name" value="TAURINE-BINDING PERIPLASMIC PROTEIN"/>
    <property type="match status" value="1"/>
</dbReference>
<dbReference type="NCBIfam" id="TIGR03427">
    <property type="entry name" value="ABC_peri_uca"/>
    <property type="match status" value="1"/>
</dbReference>
<dbReference type="Pfam" id="PF09084">
    <property type="entry name" value="NMT1"/>
    <property type="match status" value="1"/>
</dbReference>
<dbReference type="InterPro" id="IPR015168">
    <property type="entry name" value="SsuA/THI5"/>
</dbReference>
<evidence type="ECO:0000313" key="6">
    <source>
        <dbReference type="EMBL" id="SFV36805.1"/>
    </source>
</evidence>
<keyword evidence="3 4" id="KW-0732">Signal</keyword>
<gene>
    <name evidence="6" type="ORF">SAMN04488557_2787</name>
</gene>
<dbReference type="AlphaFoldDB" id="A0A1I7NQB0"/>
<dbReference type="Gene3D" id="3.40.190.10">
    <property type="entry name" value="Periplasmic binding protein-like II"/>
    <property type="match status" value="2"/>
</dbReference>
<accession>A0A1I7NQB0</accession>
<evidence type="ECO:0000256" key="1">
    <source>
        <dbReference type="ARBA" id="ARBA00004418"/>
    </source>
</evidence>
<feature type="chain" id="PRO_5011511044" evidence="4">
    <location>
        <begin position="26"/>
        <end position="356"/>
    </location>
</feature>
<organism evidence="6 7">
    <name type="scientific">Hyphomicrobium facile</name>
    <dbReference type="NCBI Taxonomy" id="51670"/>
    <lineage>
        <taxon>Bacteria</taxon>
        <taxon>Pseudomonadati</taxon>
        <taxon>Pseudomonadota</taxon>
        <taxon>Alphaproteobacteria</taxon>
        <taxon>Hyphomicrobiales</taxon>
        <taxon>Hyphomicrobiaceae</taxon>
        <taxon>Hyphomicrobium</taxon>
    </lineage>
</organism>
<dbReference type="OrthoDB" id="5292144at2"/>
<keyword evidence="7" id="KW-1185">Reference proteome</keyword>
<evidence type="ECO:0000259" key="5">
    <source>
        <dbReference type="Pfam" id="PF09084"/>
    </source>
</evidence>